<protein>
    <submittedName>
        <fullName evidence="2">Porin</fullName>
    </submittedName>
</protein>
<dbReference type="InterPro" id="IPR023614">
    <property type="entry name" value="Porin_dom_sf"/>
</dbReference>
<accession>A0A2I1DLV8</accession>
<keyword evidence="3" id="KW-1185">Reference proteome</keyword>
<dbReference type="EMBL" id="MXAV01000033">
    <property type="protein sequence ID" value="PKY10855.1"/>
    <property type="molecule type" value="Genomic_DNA"/>
</dbReference>
<sequence length="428" mass="45833">MKKNLIALAVAAAVLVPGAAFAATSDTSSKVFLPENSQDTGPILYGYAQITGSQQFGSSGNEGLVFGAHRIRLGVKGTAVKGVTYNFQYKWDGAWMSGGSLQGASKFFPGVEGESGVQDAEINFAFIPEVQLKVGKFRVPVGMERTQFGGDDLWFIQRSMNQSLGADRSAGAMFHSKDVMGTGVYYSLGIFDNHSLDGNNAFTLFGNNPYGKEYANVAVPFGGPSALGGSYGQTKVGGILTNGTGRYLFAGMVGYKLNPLLNIELSGARADTLNSAPGLAKQIDSWNVGARGGLMGLKYMAEYSHVTSYQGIAGLGAQDWYVALAANLHQMTLTPDWLDIEPAFRFERFNWTGDNNLGSLNNYTIGVNYSFNPNNPYAARIQANYVIPQGGSMYRQAYLGHDGAFGSGSVPVNGYIYNTMVLQFQAGF</sequence>
<dbReference type="InParanoid" id="A0A2I1DLV8"/>
<dbReference type="Proteomes" id="UP000234329">
    <property type="component" value="Unassembled WGS sequence"/>
</dbReference>
<dbReference type="RefSeq" id="WP_101537787.1">
    <property type="nucleotide sequence ID" value="NZ_MXAV01000033.1"/>
</dbReference>
<organism evidence="2 3">
    <name type="scientific">Acidithiobacillus marinus</name>
    <dbReference type="NCBI Taxonomy" id="187490"/>
    <lineage>
        <taxon>Bacteria</taxon>
        <taxon>Pseudomonadati</taxon>
        <taxon>Pseudomonadota</taxon>
        <taxon>Acidithiobacillia</taxon>
        <taxon>Acidithiobacillales</taxon>
        <taxon>Acidithiobacillaceae</taxon>
        <taxon>Acidithiobacillus</taxon>
    </lineage>
</organism>
<evidence type="ECO:0000313" key="3">
    <source>
        <dbReference type="Proteomes" id="UP000234329"/>
    </source>
</evidence>
<comment type="caution">
    <text evidence="2">The sequence shown here is derived from an EMBL/GenBank/DDBJ whole genome shotgun (WGS) entry which is preliminary data.</text>
</comment>
<dbReference type="SUPFAM" id="SSF56935">
    <property type="entry name" value="Porins"/>
    <property type="match status" value="1"/>
</dbReference>
<feature type="signal peptide" evidence="1">
    <location>
        <begin position="1"/>
        <end position="22"/>
    </location>
</feature>
<reference evidence="2 3" key="1">
    <citation type="submission" date="2017-03" db="EMBL/GenBank/DDBJ databases">
        <title>Draft genime sequence of the acidophilic sulfur-oxidizing bacterium Acidithiobacillus sp. SH, isolated from seawater.</title>
        <authorList>
            <person name="Sharmin S."/>
            <person name="Tokuhisa M."/>
            <person name="Kanao T."/>
            <person name="Kamimura K."/>
        </authorList>
    </citation>
    <scope>NUCLEOTIDE SEQUENCE [LARGE SCALE GENOMIC DNA]</scope>
    <source>
        <strain evidence="2 3">SH</strain>
    </source>
</reference>
<dbReference type="Gene3D" id="2.40.160.10">
    <property type="entry name" value="Porin"/>
    <property type="match status" value="1"/>
</dbReference>
<proteinExistence type="predicted"/>
<keyword evidence="1" id="KW-0732">Signal</keyword>
<dbReference type="Pfam" id="PF07396">
    <property type="entry name" value="Porin_O_P"/>
    <property type="match status" value="1"/>
</dbReference>
<evidence type="ECO:0000313" key="2">
    <source>
        <dbReference type="EMBL" id="PKY10855.1"/>
    </source>
</evidence>
<dbReference type="OrthoDB" id="5291012at2"/>
<evidence type="ECO:0000256" key="1">
    <source>
        <dbReference type="SAM" id="SignalP"/>
    </source>
</evidence>
<name>A0A2I1DLV8_9PROT</name>
<gene>
    <name evidence="2" type="ORF">B1757_07850</name>
</gene>
<feature type="chain" id="PRO_5014140463" evidence="1">
    <location>
        <begin position="23"/>
        <end position="428"/>
    </location>
</feature>
<dbReference type="AlphaFoldDB" id="A0A2I1DLV8"/>
<dbReference type="InterPro" id="IPR010870">
    <property type="entry name" value="Porin_O/P"/>
</dbReference>